<keyword evidence="1" id="KW-0472">Membrane</keyword>
<organism evidence="2">
    <name type="scientific">Sulfurovum sp. enrichment culture clone C5</name>
    <dbReference type="NCBI Taxonomy" id="497650"/>
    <lineage>
        <taxon>Bacteria</taxon>
        <taxon>Pseudomonadati</taxon>
        <taxon>Campylobacterota</taxon>
        <taxon>Epsilonproteobacteria</taxon>
        <taxon>Campylobacterales</taxon>
        <taxon>Sulfurovaceae</taxon>
        <taxon>Sulfurovum</taxon>
        <taxon>environmental samples</taxon>
    </lineage>
</organism>
<gene>
    <name evidence="2" type="ORF">BN3087_510015</name>
</gene>
<protein>
    <submittedName>
        <fullName evidence="2">Uncharacterized protein</fullName>
    </submittedName>
</protein>
<keyword evidence="1" id="KW-0812">Transmembrane</keyword>
<feature type="transmembrane region" description="Helical" evidence="1">
    <location>
        <begin position="20"/>
        <end position="47"/>
    </location>
</feature>
<evidence type="ECO:0000256" key="1">
    <source>
        <dbReference type="SAM" id="Phobius"/>
    </source>
</evidence>
<sequence length="483" mass="56727">MNFDFFEMPPKKQVKQLSIILVLSVLSALFMPTNVALVLAFPLFIFLASKNISILITMIVLFVISFGGLYFFAFIYLIHIFPTYVVLLATTLIILLIPERYSIYTKITIFFIVSTILGLNIQLLTIASDISNQRPIVQEKIDNVLYLKDNDIIQITGNTLQLPENYNKYDYITFGANEGVGGFWEYPKIEKRNVDDYLKNLNIAYTQKNNSPYIVNIDYMENNNIYNAVIQIKSNGKILSSIKVSDRLPFSTQINNSTLDDFGLRLEYLLKHNIWNMLIMKQLNNSKQNLINSFLEKSIKYKPNNDWTKHTYFIKSDIVKTIEIQDCTLENNDNYKYYEFNMWKDEFGDKSAKITAHNIFSFDSNHTTYSTKILSQYSDKIQAHNQILWNDYNFSYATNNNIYAFYTYRLTKYIRILQFTKTGKFVKELYVELPQDLILDGRDWHPISHVSVMNNRMQFRLYNIYETKNAKNKCKYCILETEL</sequence>
<dbReference type="AlphaFoldDB" id="A0A0S4XNP8"/>
<feature type="transmembrane region" description="Helical" evidence="1">
    <location>
        <begin position="109"/>
        <end position="127"/>
    </location>
</feature>
<proteinExistence type="predicted"/>
<accession>A0A0S4XNP8</accession>
<dbReference type="EMBL" id="FAXN01000053">
    <property type="protein sequence ID" value="CUV65924.1"/>
    <property type="molecule type" value="Genomic_DNA"/>
</dbReference>
<name>A0A0S4XNP8_9BACT</name>
<reference evidence="2" key="1">
    <citation type="submission" date="2015-11" db="EMBL/GenBank/DDBJ databases">
        <authorList>
            <person name="Zhang Y."/>
            <person name="Guo Z."/>
        </authorList>
    </citation>
    <scope>NUCLEOTIDE SEQUENCE</scope>
    <source>
        <strain evidence="2">BN30871</strain>
    </source>
</reference>
<feature type="transmembrane region" description="Helical" evidence="1">
    <location>
        <begin position="54"/>
        <end position="73"/>
    </location>
</feature>
<evidence type="ECO:0000313" key="2">
    <source>
        <dbReference type="EMBL" id="CUV65924.1"/>
    </source>
</evidence>
<feature type="transmembrane region" description="Helical" evidence="1">
    <location>
        <begin position="79"/>
        <end position="97"/>
    </location>
</feature>
<keyword evidence="1" id="KW-1133">Transmembrane helix</keyword>